<dbReference type="Gene3D" id="3.40.50.300">
    <property type="entry name" value="P-loop containing nucleotide triphosphate hydrolases"/>
    <property type="match status" value="1"/>
</dbReference>
<dbReference type="GO" id="GO:0016887">
    <property type="term" value="F:ATP hydrolysis activity"/>
    <property type="evidence" value="ECO:0007669"/>
    <property type="project" value="InterPro"/>
</dbReference>
<evidence type="ECO:0000313" key="2">
    <source>
        <dbReference type="EMBL" id="RRH98048.1"/>
    </source>
</evidence>
<name>A0A3P3FK32_9HYPH</name>
<evidence type="ECO:0000313" key="3">
    <source>
        <dbReference type="Proteomes" id="UP000273786"/>
    </source>
</evidence>
<dbReference type="RefSeq" id="WP_125001638.1">
    <property type="nucleotide sequence ID" value="NZ_RQXT01000025.1"/>
</dbReference>
<dbReference type="Pfam" id="PF13401">
    <property type="entry name" value="AAA_22"/>
    <property type="match status" value="1"/>
</dbReference>
<dbReference type="EMBL" id="RQXT01000025">
    <property type="protein sequence ID" value="RRH98048.1"/>
    <property type="molecule type" value="Genomic_DNA"/>
</dbReference>
<organism evidence="2 3">
    <name type="scientific">Mesorhizobium tamadayense</name>
    <dbReference type="NCBI Taxonomy" id="425306"/>
    <lineage>
        <taxon>Bacteria</taxon>
        <taxon>Pseudomonadati</taxon>
        <taxon>Pseudomonadota</taxon>
        <taxon>Alphaproteobacteria</taxon>
        <taxon>Hyphomicrobiales</taxon>
        <taxon>Phyllobacteriaceae</taxon>
        <taxon>Mesorhizobium</taxon>
    </lineage>
</organism>
<keyword evidence="2" id="KW-0547">Nucleotide-binding</keyword>
<evidence type="ECO:0000259" key="1">
    <source>
        <dbReference type="Pfam" id="PF13401"/>
    </source>
</evidence>
<reference evidence="2 3" key="1">
    <citation type="submission" date="2018-11" db="EMBL/GenBank/DDBJ databases">
        <title>the genome of Mesorhizobium tamadayense DSM 28320.</title>
        <authorList>
            <person name="Gao J."/>
        </authorList>
    </citation>
    <scope>NUCLEOTIDE SEQUENCE [LARGE SCALE GENOMIC DNA]</scope>
    <source>
        <strain evidence="2 3">DSM 28320</strain>
    </source>
</reference>
<keyword evidence="3" id="KW-1185">Reference proteome</keyword>
<dbReference type="InterPro" id="IPR027417">
    <property type="entry name" value="P-loop_NTPase"/>
</dbReference>
<accession>A0A3P3FK32</accession>
<dbReference type="AlphaFoldDB" id="A0A3P3FK32"/>
<protein>
    <submittedName>
        <fullName evidence="2">ATP-binding protein</fullName>
    </submittedName>
</protein>
<dbReference type="SUPFAM" id="SSF52540">
    <property type="entry name" value="P-loop containing nucleoside triphosphate hydrolases"/>
    <property type="match status" value="1"/>
</dbReference>
<dbReference type="OrthoDB" id="9797061at2"/>
<dbReference type="InterPro" id="IPR049945">
    <property type="entry name" value="AAA_22"/>
</dbReference>
<dbReference type="Proteomes" id="UP000273786">
    <property type="component" value="Unassembled WGS sequence"/>
</dbReference>
<keyword evidence="2" id="KW-0067">ATP-binding</keyword>
<proteinExistence type="predicted"/>
<gene>
    <name evidence="2" type="ORF">EH240_19825</name>
</gene>
<dbReference type="GO" id="GO:0005524">
    <property type="term" value="F:ATP binding"/>
    <property type="evidence" value="ECO:0007669"/>
    <property type="project" value="UniProtKB-KW"/>
</dbReference>
<comment type="caution">
    <text evidence="2">The sequence shown here is derived from an EMBL/GenBank/DDBJ whole genome shotgun (WGS) entry which is preliminary data.</text>
</comment>
<sequence length="249" mass="27138">MMTEHLKVNRPAPLKNVAAFATLLATMVDRDPKLPGLAAFFGPSGWGKTESAIYGANKYRAAYVECGQFTSARSLLSDILIELGEPAPRGPIETLKNQAIMLMVSDPRRPLIIDEAHFIAHKRFVDLLRELSDKSGAPVVLIGEERLPKLLEAFERVHNRVLEWLPALPCDAEDFALLAGHRCNGIKLAPDLAAAILDRTKGNTRRIVINLAKVSQVAKLTGAPVVDLATFGGIQAVNATPKFTMRAIQ</sequence>
<feature type="domain" description="ORC1/DEAH AAA+ ATPase" evidence="1">
    <location>
        <begin position="36"/>
        <end position="151"/>
    </location>
</feature>